<dbReference type="Proteomes" id="UP001431776">
    <property type="component" value="Unassembled WGS sequence"/>
</dbReference>
<reference evidence="1" key="1">
    <citation type="submission" date="2023-05" db="EMBL/GenBank/DDBJ databases">
        <title>Anaerotaeda fermentans gen. nov., sp. nov., a novel anaerobic planctomycete of the new family within the order Sedimentisphaerales isolated from Taman Peninsula, Russia.</title>
        <authorList>
            <person name="Khomyakova M.A."/>
            <person name="Merkel A.Y."/>
            <person name="Slobodkin A.I."/>
        </authorList>
    </citation>
    <scope>NUCLEOTIDE SEQUENCE</scope>
    <source>
        <strain evidence="1">M17dextr</strain>
    </source>
</reference>
<dbReference type="RefSeq" id="WP_349244788.1">
    <property type="nucleotide sequence ID" value="NZ_JASCXX010000010.1"/>
</dbReference>
<evidence type="ECO:0000313" key="2">
    <source>
        <dbReference type="Proteomes" id="UP001431776"/>
    </source>
</evidence>
<sequence>MNASHCQVVARTLAGQRPIDEQTHASLSVLAERLERLRSQGGLFSAIEFSPHVQKLKRRCEPVSVG</sequence>
<dbReference type="AlphaFoldDB" id="A0AAW6TXQ9"/>
<evidence type="ECO:0000313" key="1">
    <source>
        <dbReference type="EMBL" id="MDI6449380.1"/>
    </source>
</evidence>
<accession>A0AAW6TXQ9</accession>
<organism evidence="1 2">
    <name type="scientific">Anaerobaca lacustris</name>
    <dbReference type="NCBI Taxonomy" id="3044600"/>
    <lineage>
        <taxon>Bacteria</taxon>
        <taxon>Pseudomonadati</taxon>
        <taxon>Planctomycetota</taxon>
        <taxon>Phycisphaerae</taxon>
        <taxon>Sedimentisphaerales</taxon>
        <taxon>Anaerobacaceae</taxon>
        <taxon>Anaerobaca</taxon>
    </lineage>
</organism>
<gene>
    <name evidence="1" type="ORF">QJ522_10035</name>
</gene>
<proteinExistence type="predicted"/>
<protein>
    <submittedName>
        <fullName evidence="1">Uncharacterized protein</fullName>
    </submittedName>
</protein>
<keyword evidence="2" id="KW-1185">Reference proteome</keyword>
<name>A0AAW6TXQ9_9BACT</name>
<comment type="caution">
    <text evidence="1">The sequence shown here is derived from an EMBL/GenBank/DDBJ whole genome shotgun (WGS) entry which is preliminary data.</text>
</comment>
<dbReference type="EMBL" id="JASCXX010000010">
    <property type="protein sequence ID" value="MDI6449380.1"/>
    <property type="molecule type" value="Genomic_DNA"/>
</dbReference>